<gene>
    <name evidence="1" type="ORF">SHEWBE_1016</name>
</gene>
<dbReference type="EMBL" id="LS483452">
    <property type="protein sequence ID" value="SQH74985.1"/>
    <property type="molecule type" value="Genomic_DNA"/>
</dbReference>
<proteinExistence type="predicted"/>
<name>A0A330LYP6_9GAMM</name>
<accession>A0A330LYP6</accession>
<dbReference type="AlphaFoldDB" id="A0A330LYP6"/>
<reference evidence="2" key="1">
    <citation type="submission" date="2018-06" db="EMBL/GenBank/DDBJ databases">
        <authorList>
            <person name="Cea G.-C."/>
            <person name="William W."/>
        </authorList>
    </citation>
    <scope>NUCLEOTIDE SEQUENCE [LARGE SCALE GENOMIC DNA]</scope>
    <source>
        <strain evidence="2">DB21MT-2</strain>
    </source>
</reference>
<dbReference type="Proteomes" id="UP000250123">
    <property type="component" value="Chromosome SHEWBE"/>
</dbReference>
<dbReference type="RefSeq" id="WP_231926412.1">
    <property type="nucleotide sequence ID" value="NZ_LS483452.1"/>
</dbReference>
<evidence type="ECO:0000313" key="2">
    <source>
        <dbReference type="Proteomes" id="UP000250123"/>
    </source>
</evidence>
<protein>
    <submittedName>
        <fullName evidence="1">Uncharacterized protein</fullName>
    </submittedName>
</protein>
<sequence length="118" mass="13453">MSGRAHKSEILGKLPGIKQQGFGMRCWDHLCAISRDAVIDRKNIPTPVSEQLVKSEFLVDKLNKLMNIRNIFMRLVNFSDTRADFSQTELESIGSFLLEQNIEKSIESQRKVSSTQNL</sequence>
<evidence type="ECO:0000313" key="1">
    <source>
        <dbReference type="EMBL" id="SQH74985.1"/>
    </source>
</evidence>
<organism evidence="1 2">
    <name type="scientific">Shewanella benthica</name>
    <dbReference type="NCBI Taxonomy" id="43661"/>
    <lineage>
        <taxon>Bacteria</taxon>
        <taxon>Pseudomonadati</taxon>
        <taxon>Pseudomonadota</taxon>
        <taxon>Gammaproteobacteria</taxon>
        <taxon>Alteromonadales</taxon>
        <taxon>Shewanellaceae</taxon>
        <taxon>Shewanella</taxon>
    </lineage>
</organism>
<dbReference type="KEGG" id="sbk:SHEWBE_1016"/>